<gene>
    <name evidence="2" type="ORF">M422DRAFT_51639</name>
</gene>
<organism evidence="2 3">
    <name type="scientific">Sphaerobolus stellatus (strain SS14)</name>
    <dbReference type="NCBI Taxonomy" id="990650"/>
    <lineage>
        <taxon>Eukaryota</taxon>
        <taxon>Fungi</taxon>
        <taxon>Dikarya</taxon>
        <taxon>Basidiomycota</taxon>
        <taxon>Agaricomycotina</taxon>
        <taxon>Agaricomycetes</taxon>
        <taxon>Phallomycetidae</taxon>
        <taxon>Geastrales</taxon>
        <taxon>Sphaerobolaceae</taxon>
        <taxon>Sphaerobolus</taxon>
    </lineage>
</organism>
<sequence length="234" mass="26291">MASWRALLLNSFQLIGLRGIDFTGVGLEPPYPSSLMEDFLRRHPSLETVSIPFTDEDLPDDISLLGLLPRLKIFEVSSLTQTKLWIYSAAMRYRLTAVSARISASEPFPCHLGSLRFLPTMIFLSQLPDVVQNVPNLIGLRLSVSKPPDHAFDVGGERWDAIPVETTMFQLAKLKSLKYFCLDARGGYSMFIRALAEKTAIEHLQFFETNRGNMRDTKQFGNGGISELISEMMS</sequence>
<proteinExistence type="predicted"/>
<dbReference type="EMBL" id="KN837192">
    <property type="protein sequence ID" value="KIJ35139.1"/>
    <property type="molecule type" value="Genomic_DNA"/>
</dbReference>
<dbReference type="Proteomes" id="UP000054279">
    <property type="component" value="Unassembled WGS sequence"/>
</dbReference>
<dbReference type="AlphaFoldDB" id="A0A0C9UJU2"/>
<feature type="signal peptide" evidence="1">
    <location>
        <begin position="1"/>
        <end position="19"/>
    </location>
</feature>
<protein>
    <recommendedName>
        <fullName evidence="4">F-box domain-containing protein</fullName>
    </recommendedName>
</protein>
<evidence type="ECO:0008006" key="4">
    <source>
        <dbReference type="Google" id="ProtNLM"/>
    </source>
</evidence>
<evidence type="ECO:0000313" key="2">
    <source>
        <dbReference type="EMBL" id="KIJ35139.1"/>
    </source>
</evidence>
<name>A0A0C9UJU2_SPHS4</name>
<evidence type="ECO:0000256" key="1">
    <source>
        <dbReference type="SAM" id="SignalP"/>
    </source>
</evidence>
<dbReference type="HOGENOM" id="CLU_1185662_0_0_1"/>
<keyword evidence="1" id="KW-0732">Signal</keyword>
<evidence type="ECO:0000313" key="3">
    <source>
        <dbReference type="Proteomes" id="UP000054279"/>
    </source>
</evidence>
<keyword evidence="3" id="KW-1185">Reference proteome</keyword>
<feature type="chain" id="PRO_5002204240" description="F-box domain-containing protein" evidence="1">
    <location>
        <begin position="20"/>
        <end position="234"/>
    </location>
</feature>
<accession>A0A0C9UJU2</accession>
<reference evidence="2 3" key="1">
    <citation type="submission" date="2014-06" db="EMBL/GenBank/DDBJ databases">
        <title>Evolutionary Origins and Diversification of the Mycorrhizal Mutualists.</title>
        <authorList>
            <consortium name="DOE Joint Genome Institute"/>
            <consortium name="Mycorrhizal Genomics Consortium"/>
            <person name="Kohler A."/>
            <person name="Kuo A."/>
            <person name="Nagy L.G."/>
            <person name="Floudas D."/>
            <person name="Copeland A."/>
            <person name="Barry K.W."/>
            <person name="Cichocki N."/>
            <person name="Veneault-Fourrey C."/>
            <person name="LaButti K."/>
            <person name="Lindquist E.A."/>
            <person name="Lipzen A."/>
            <person name="Lundell T."/>
            <person name="Morin E."/>
            <person name="Murat C."/>
            <person name="Riley R."/>
            <person name="Ohm R."/>
            <person name="Sun H."/>
            <person name="Tunlid A."/>
            <person name="Henrissat B."/>
            <person name="Grigoriev I.V."/>
            <person name="Hibbett D.S."/>
            <person name="Martin F."/>
        </authorList>
    </citation>
    <scope>NUCLEOTIDE SEQUENCE [LARGE SCALE GENOMIC DNA]</scope>
    <source>
        <strain evidence="2 3">SS14</strain>
    </source>
</reference>